<accession>A0AAD7BRH8</accession>
<name>A0AAD7BRH8_9AGAR</name>
<organism evidence="1 2">
    <name type="scientific">Roridomyces roridus</name>
    <dbReference type="NCBI Taxonomy" id="1738132"/>
    <lineage>
        <taxon>Eukaryota</taxon>
        <taxon>Fungi</taxon>
        <taxon>Dikarya</taxon>
        <taxon>Basidiomycota</taxon>
        <taxon>Agaricomycotina</taxon>
        <taxon>Agaricomycetes</taxon>
        <taxon>Agaricomycetidae</taxon>
        <taxon>Agaricales</taxon>
        <taxon>Marasmiineae</taxon>
        <taxon>Mycenaceae</taxon>
        <taxon>Roridomyces</taxon>
    </lineage>
</organism>
<evidence type="ECO:0000313" key="1">
    <source>
        <dbReference type="EMBL" id="KAJ7628729.1"/>
    </source>
</evidence>
<proteinExistence type="predicted"/>
<comment type="caution">
    <text evidence="1">The sequence shown here is derived from an EMBL/GenBank/DDBJ whole genome shotgun (WGS) entry which is preliminary data.</text>
</comment>
<dbReference type="Proteomes" id="UP001221142">
    <property type="component" value="Unassembled WGS sequence"/>
</dbReference>
<keyword evidence="2" id="KW-1185">Reference proteome</keyword>
<dbReference type="AlphaFoldDB" id="A0AAD7BRH8"/>
<evidence type="ECO:0000313" key="2">
    <source>
        <dbReference type="Proteomes" id="UP001221142"/>
    </source>
</evidence>
<dbReference type="EMBL" id="JARKIF010000010">
    <property type="protein sequence ID" value="KAJ7628729.1"/>
    <property type="molecule type" value="Genomic_DNA"/>
</dbReference>
<reference evidence="1" key="1">
    <citation type="submission" date="2023-03" db="EMBL/GenBank/DDBJ databases">
        <title>Massive genome expansion in bonnet fungi (Mycena s.s.) driven by repeated elements and novel gene families across ecological guilds.</title>
        <authorList>
            <consortium name="Lawrence Berkeley National Laboratory"/>
            <person name="Harder C.B."/>
            <person name="Miyauchi S."/>
            <person name="Viragh M."/>
            <person name="Kuo A."/>
            <person name="Thoen E."/>
            <person name="Andreopoulos B."/>
            <person name="Lu D."/>
            <person name="Skrede I."/>
            <person name="Drula E."/>
            <person name="Henrissat B."/>
            <person name="Morin E."/>
            <person name="Kohler A."/>
            <person name="Barry K."/>
            <person name="LaButti K."/>
            <person name="Morin E."/>
            <person name="Salamov A."/>
            <person name="Lipzen A."/>
            <person name="Mereny Z."/>
            <person name="Hegedus B."/>
            <person name="Baldrian P."/>
            <person name="Stursova M."/>
            <person name="Weitz H."/>
            <person name="Taylor A."/>
            <person name="Grigoriev I.V."/>
            <person name="Nagy L.G."/>
            <person name="Martin F."/>
            <person name="Kauserud H."/>
        </authorList>
    </citation>
    <scope>NUCLEOTIDE SEQUENCE</scope>
    <source>
        <strain evidence="1">9284</strain>
    </source>
</reference>
<gene>
    <name evidence="1" type="ORF">FB45DRAFT_867717</name>
</gene>
<protein>
    <submittedName>
        <fullName evidence="1">Uncharacterized protein</fullName>
    </submittedName>
</protein>
<sequence length="159" mass="17369">MALSLVEQVASIAQAAPFIAPAAALLSQILEGYRSVKDLDDKRDGLCTFISDLTGDICAAVLRMEETHHSDLVGRLKPDLETYAALIGKASAFIAEFDKHGFFFRAVSRSQMDSKLTALNEELNSFGARFRSNRLVDIAINQNASDRILGEVHDIVLVS</sequence>